<evidence type="ECO:0000256" key="5">
    <source>
        <dbReference type="PROSITE-ProRule" id="PRU00175"/>
    </source>
</evidence>
<protein>
    <submittedName>
        <fullName evidence="9">Cysteine and histidine-rich protein 1 homolog isoform X1</fullName>
    </submittedName>
</protein>
<evidence type="ECO:0000313" key="9">
    <source>
        <dbReference type="RefSeq" id="XP_028031184.1"/>
    </source>
</evidence>
<proteinExistence type="inferred from homology"/>
<dbReference type="GeneID" id="114243777"/>
<dbReference type="GO" id="GO:0008270">
    <property type="term" value="F:zinc ion binding"/>
    <property type="evidence" value="ECO:0007669"/>
    <property type="project" value="UniProtKB-KW"/>
</dbReference>
<evidence type="ECO:0000313" key="8">
    <source>
        <dbReference type="Proteomes" id="UP000504629"/>
    </source>
</evidence>
<evidence type="ECO:0000256" key="4">
    <source>
        <dbReference type="ARBA" id="ARBA00034319"/>
    </source>
</evidence>
<dbReference type="Proteomes" id="UP000504629">
    <property type="component" value="Unplaced"/>
</dbReference>
<keyword evidence="8" id="KW-1185">Reference proteome</keyword>
<organism evidence="8 9">
    <name type="scientific">Bombyx mandarina</name>
    <name type="common">Wild silk moth</name>
    <name type="synonym">Wild silkworm</name>
    <dbReference type="NCBI Taxonomy" id="7092"/>
    <lineage>
        <taxon>Eukaryota</taxon>
        <taxon>Metazoa</taxon>
        <taxon>Ecdysozoa</taxon>
        <taxon>Arthropoda</taxon>
        <taxon>Hexapoda</taxon>
        <taxon>Insecta</taxon>
        <taxon>Pterygota</taxon>
        <taxon>Neoptera</taxon>
        <taxon>Endopterygota</taxon>
        <taxon>Lepidoptera</taxon>
        <taxon>Glossata</taxon>
        <taxon>Ditrysia</taxon>
        <taxon>Bombycoidea</taxon>
        <taxon>Bombycidae</taxon>
        <taxon>Bombycinae</taxon>
        <taxon>Bombyx</taxon>
    </lineage>
</organism>
<feature type="domain" description="RING-type" evidence="7">
    <location>
        <begin position="58"/>
        <end position="103"/>
    </location>
</feature>
<evidence type="ECO:0000256" key="3">
    <source>
        <dbReference type="ARBA" id="ARBA00022833"/>
    </source>
</evidence>
<dbReference type="PROSITE" id="PS50089">
    <property type="entry name" value="ZF_RING_2"/>
    <property type="match status" value="1"/>
</dbReference>
<feature type="region of interest" description="Disordered" evidence="6">
    <location>
        <begin position="1"/>
        <end position="35"/>
    </location>
</feature>
<dbReference type="GO" id="GO:0005634">
    <property type="term" value="C:nucleus"/>
    <property type="evidence" value="ECO:0007669"/>
    <property type="project" value="TreeGrafter"/>
</dbReference>
<dbReference type="Gene3D" id="3.30.40.10">
    <property type="entry name" value="Zinc/RING finger domain, C3HC4 (zinc finger)"/>
    <property type="match status" value="1"/>
</dbReference>
<dbReference type="KEGG" id="bman:114243777"/>
<keyword evidence="3" id="KW-0862">Zinc</keyword>
<dbReference type="PANTHER" id="PTHR23059:SF4">
    <property type="entry name" value="ZINC FINGER TRAF-TYPE-CONTAINING PROTEIN 1"/>
    <property type="match status" value="1"/>
</dbReference>
<reference evidence="9" key="1">
    <citation type="submission" date="2025-08" db="UniProtKB">
        <authorList>
            <consortium name="RefSeq"/>
        </authorList>
    </citation>
    <scope>IDENTIFICATION</scope>
    <source>
        <tissue evidence="9">Silk gland</tissue>
    </source>
</reference>
<name>A0A6J2JSF5_BOMMA</name>
<keyword evidence="1" id="KW-0479">Metal-binding</keyword>
<comment type="similarity">
    <text evidence="4">Belongs to the ZFTRAF1 family.</text>
</comment>
<dbReference type="CDD" id="cd16505">
    <property type="entry name" value="RING-HC_CYHR1"/>
    <property type="match status" value="1"/>
</dbReference>
<keyword evidence="2 5" id="KW-0863">Zinc-finger</keyword>
<dbReference type="SUPFAM" id="SSF57850">
    <property type="entry name" value="RING/U-box"/>
    <property type="match status" value="1"/>
</dbReference>
<dbReference type="OrthoDB" id="10062218at2759"/>
<dbReference type="InterPro" id="IPR001841">
    <property type="entry name" value="Znf_RING"/>
</dbReference>
<dbReference type="RefSeq" id="XP_028031184.1">
    <property type="nucleotide sequence ID" value="XM_028175383.1"/>
</dbReference>
<dbReference type="AlphaFoldDB" id="A0A6J2JSF5"/>
<evidence type="ECO:0000259" key="7">
    <source>
        <dbReference type="PROSITE" id="PS50089"/>
    </source>
</evidence>
<dbReference type="InterPro" id="IPR013083">
    <property type="entry name" value="Znf_RING/FYVE/PHD"/>
</dbReference>
<gene>
    <name evidence="9" type="primary">LOC114243777</name>
</gene>
<evidence type="ECO:0000256" key="6">
    <source>
        <dbReference type="SAM" id="MobiDB-lite"/>
    </source>
</evidence>
<dbReference type="PANTHER" id="PTHR23059">
    <property type="entry name" value="CYSTEINE AND HISTIDINE-RICH PROTEIN 1"/>
    <property type="match status" value="1"/>
</dbReference>
<sequence>MAEAPESEPPCEPLPSSSHELVAAEVTEDEGPLPKRRRMLEADASERLEYRLGGILCCAVCLDLPQSAVYQCINGHLMCVACFTHLLADARLREESATCPNCRVEISKTSASRNLAVEKTVSELPLECKYCTSVFPRHSLPNHEENQCEERSYKFSQLVVSHAVKRRYLDSLVRIVAGVYSLLVSALRSTHCGRARRPARRRLTSCRFACIGCPWRGPAHEGGAHEAACAHPNKSAAEVLEVIAERERLSHETMAVYNQVMDLLSYEKITFTDLQLKPYRLDEFVHKMYYESSRFTAFSHQWLVKAFVNRNQQDPTQSSEREITYQLIMKSKPMGTCTVQWVVVSGPLGEARLAARLAHHAFSELQPDAPPAVLPLVRRSDANRLLANKALHFRLIMFLCTK</sequence>
<dbReference type="InterPro" id="IPR039338">
    <property type="entry name" value="ZFTRAF1"/>
</dbReference>
<evidence type="ECO:0000256" key="2">
    <source>
        <dbReference type="ARBA" id="ARBA00022771"/>
    </source>
</evidence>
<evidence type="ECO:0000256" key="1">
    <source>
        <dbReference type="ARBA" id="ARBA00022723"/>
    </source>
</evidence>
<accession>A0A6J2JSF5</accession>